<evidence type="ECO:0000313" key="3">
    <source>
        <dbReference type="EMBL" id="PPJ51154.1"/>
    </source>
</evidence>
<dbReference type="PANTHER" id="PTHR39394:SF1">
    <property type="entry name" value="DNAJ HOMOLOGUE SUBFAMILY C MEMBER 28 CONSERVED DOMAIN-CONTAINING PROTEIN"/>
    <property type="match status" value="1"/>
</dbReference>
<keyword evidence="4" id="KW-1185">Reference proteome</keyword>
<comment type="caution">
    <text evidence="3">The sequence shown here is derived from an EMBL/GenBank/DDBJ whole genome shotgun (WGS) entry which is preliminary data.</text>
</comment>
<evidence type="ECO:0000259" key="2">
    <source>
        <dbReference type="Pfam" id="PF09350"/>
    </source>
</evidence>
<sequence>MPRSCMINRASWPVRARFLQVRVRAPAWHLRHSSNARSPPAPQGGEHASNKNPEHGEESKGAMTRKLEQLSEESLTTGGRSARKSVEEMGGASSFSEDLRQQLEGKIAAADFRNDYAGAISQANLPASAPRHVRESAAAEPWNGTESIADASLRMLNDSTRPMPRGGGPPRQVDTGRSKTKYSDGVRIANAREKANKYSKDDMTGMTDEEREKFRQEVQARFLPGARQVAASVQGIVSLANQRIEDAIARGQFKNIPRGQKIERDHNASSPFIDTTTYLMNKMIKKQDIVPPWIEKQQEVIATANTFRKRLRSDWRRHVCRVITSRGGSLESHVKLAEEYAFAESLENPSREQIEKMNAIDSQGHLSQITIAGELKPGDSDDATKMDEEIKLLEQTFNDDGTLKSTEEQVKIRTQHTMLSQAPPPDAPRRPTVAPFRDPQWEKTELSYHKLAIKQLNELTRSYNLMAPNLAKKPYFSLERELRNCFADVAPQVAAEIHARATAPKVKGIEVIGHRPGSVLDKFAMDGAGHVYDERKPQYGFKEFWRDLFAHNKS</sequence>
<dbReference type="OrthoDB" id="1922282at2759"/>
<dbReference type="EMBL" id="PNEN01001764">
    <property type="protein sequence ID" value="PPJ51154.1"/>
    <property type="molecule type" value="Genomic_DNA"/>
</dbReference>
<dbReference type="AlphaFoldDB" id="A0A2S6BUJ6"/>
<dbReference type="Pfam" id="PF09350">
    <property type="entry name" value="DJC28_CD"/>
    <property type="match status" value="1"/>
</dbReference>
<accession>A0A2S6BUJ6</accession>
<reference evidence="4" key="1">
    <citation type="journal article" date="2017" name="bioRxiv">
        <title>Conservation of a gene cluster reveals novel cercosporin biosynthetic mechanisms and extends production to the genus Colletotrichum.</title>
        <authorList>
            <person name="de Jonge R."/>
            <person name="Ebert M.K."/>
            <person name="Huitt-Roehl C.R."/>
            <person name="Pal P."/>
            <person name="Suttle J.C."/>
            <person name="Spanner R.E."/>
            <person name="Neubauer J.D."/>
            <person name="Jurick W.M.II."/>
            <person name="Stott K.A."/>
            <person name="Secor G.A."/>
            <person name="Thomma B.P.H.J."/>
            <person name="Van de Peer Y."/>
            <person name="Townsend C.A."/>
            <person name="Bolton M.D."/>
        </authorList>
    </citation>
    <scope>NUCLEOTIDE SEQUENCE [LARGE SCALE GENOMIC DNA]</scope>
    <source>
        <strain evidence="4">CBS538.71</strain>
    </source>
</reference>
<dbReference type="InterPro" id="IPR018961">
    <property type="entry name" value="DnaJ_homolog_subfam-C_membr-28"/>
</dbReference>
<gene>
    <name evidence="3" type="ORF">CBER1_08549</name>
</gene>
<feature type="compositionally biased region" description="Basic and acidic residues" evidence="1">
    <location>
        <begin position="48"/>
        <end position="69"/>
    </location>
</feature>
<evidence type="ECO:0000313" key="4">
    <source>
        <dbReference type="Proteomes" id="UP000237631"/>
    </source>
</evidence>
<feature type="region of interest" description="Disordered" evidence="1">
    <location>
        <begin position="30"/>
        <end position="95"/>
    </location>
</feature>
<dbReference type="STRING" id="357750.A0A2S6BUJ6"/>
<dbReference type="PANTHER" id="PTHR39394">
    <property type="entry name" value="YALI0E31793P"/>
    <property type="match status" value="1"/>
</dbReference>
<dbReference type="Proteomes" id="UP000237631">
    <property type="component" value="Unassembled WGS sequence"/>
</dbReference>
<feature type="domain" description="DnaJ homologue subfamily C member 28 conserved" evidence="2">
    <location>
        <begin position="239"/>
        <end position="308"/>
    </location>
</feature>
<name>A0A2S6BUJ6_9PEZI</name>
<proteinExistence type="predicted"/>
<protein>
    <recommendedName>
        <fullName evidence="2">DnaJ homologue subfamily C member 28 conserved domain-containing protein</fullName>
    </recommendedName>
</protein>
<organism evidence="3 4">
    <name type="scientific">Cercospora berteroae</name>
    <dbReference type="NCBI Taxonomy" id="357750"/>
    <lineage>
        <taxon>Eukaryota</taxon>
        <taxon>Fungi</taxon>
        <taxon>Dikarya</taxon>
        <taxon>Ascomycota</taxon>
        <taxon>Pezizomycotina</taxon>
        <taxon>Dothideomycetes</taxon>
        <taxon>Dothideomycetidae</taxon>
        <taxon>Mycosphaerellales</taxon>
        <taxon>Mycosphaerellaceae</taxon>
        <taxon>Cercospora</taxon>
    </lineage>
</organism>
<feature type="region of interest" description="Disordered" evidence="1">
    <location>
        <begin position="159"/>
        <end position="181"/>
    </location>
</feature>
<evidence type="ECO:0000256" key="1">
    <source>
        <dbReference type="SAM" id="MobiDB-lite"/>
    </source>
</evidence>